<feature type="domain" description="BCS1 N-terminal" evidence="15">
    <location>
        <begin position="23"/>
        <end position="194"/>
    </location>
</feature>
<feature type="compositionally biased region" description="Polar residues" evidence="13">
    <location>
        <begin position="469"/>
        <end position="482"/>
    </location>
</feature>
<evidence type="ECO:0000259" key="14">
    <source>
        <dbReference type="SMART" id="SM00382"/>
    </source>
</evidence>
<dbReference type="SMART" id="SM01024">
    <property type="entry name" value="BCS1_N"/>
    <property type="match status" value="1"/>
</dbReference>
<dbReference type="GO" id="GO:0005524">
    <property type="term" value="F:ATP binding"/>
    <property type="evidence" value="ECO:0007669"/>
    <property type="project" value="UniProtKB-KW"/>
</dbReference>
<dbReference type="CDD" id="cd19510">
    <property type="entry name" value="RecA-like_BCS1"/>
    <property type="match status" value="1"/>
</dbReference>
<dbReference type="InterPro" id="IPR057495">
    <property type="entry name" value="AAA_lid_BCS1"/>
</dbReference>
<evidence type="ECO:0008006" key="18">
    <source>
        <dbReference type="Google" id="ProtNLM"/>
    </source>
</evidence>
<keyword evidence="6" id="KW-0378">Hydrolase</keyword>
<evidence type="ECO:0000313" key="16">
    <source>
        <dbReference type="EMBL" id="KAL1523526.1"/>
    </source>
</evidence>
<evidence type="ECO:0000259" key="15">
    <source>
        <dbReference type="SMART" id="SM01024"/>
    </source>
</evidence>
<dbReference type="SMART" id="SM00382">
    <property type="entry name" value="AAA"/>
    <property type="match status" value="1"/>
</dbReference>
<dbReference type="Gene3D" id="3.40.50.300">
    <property type="entry name" value="P-loop containing nucleotide triphosphate hydrolases"/>
    <property type="match status" value="1"/>
</dbReference>
<evidence type="ECO:0000256" key="8">
    <source>
        <dbReference type="ARBA" id="ARBA00022989"/>
    </source>
</evidence>
<keyword evidence="7 12" id="KW-0067">ATP-binding</keyword>
<organism evidence="16 17">
    <name type="scientific">Prymnesium parvum</name>
    <name type="common">Toxic golden alga</name>
    <dbReference type="NCBI Taxonomy" id="97485"/>
    <lineage>
        <taxon>Eukaryota</taxon>
        <taxon>Haptista</taxon>
        <taxon>Haptophyta</taxon>
        <taxon>Prymnesiophyceae</taxon>
        <taxon>Prymnesiales</taxon>
        <taxon>Prymnesiaceae</taxon>
        <taxon>Prymnesium</taxon>
    </lineage>
</organism>
<dbReference type="GO" id="GO:0005743">
    <property type="term" value="C:mitochondrial inner membrane"/>
    <property type="evidence" value="ECO:0007669"/>
    <property type="project" value="UniProtKB-SubCell"/>
</dbReference>
<feature type="domain" description="AAA+ ATPase" evidence="14">
    <location>
        <begin position="225"/>
        <end position="354"/>
    </location>
</feature>
<sequence>MEAMVALPSLESNPYFSAGFGLGILGTGLAALRGGARAALTLAQRHLLVTLEVTSKDKAYPWVLHWMTHQARGGALAQHLTVDTVSHRLANGTTKTSFEFTPCPGRHVLKYRGHFLMVDRQREQQTVDLHTGQPWENVKITAFGRRRELFEEFLREAQAFAQAKQELSTTIFTNWGTEWRPFGSPRRRRPLHSVVLDDGVAEHIIADVRSFVSSSQWYIDRGIPYRRGYLMYGAPGCGKSSFVAALAGELGYDICVLNLSDAGLTDDRLAHALSTTPPQSLVLLEDVDAAFVERDPKDRRSSHVTFSGLLNALDGVAAGEERTVFMTTNHLERLDPALIRPGRVDVIHHIGPASASQARRMFLKFFPDEATLAEEFVAELRSHDVEISMAVLQSYFMLYRSSAAQARQNASELCLGIKDTIPVQQQMAEAHMQGQARWNQVESPPASAAPLAEGALHDNEVGAGHAGSSGPNESPTSSRSPS</sequence>
<proteinExistence type="inferred from homology"/>
<keyword evidence="5" id="KW-0999">Mitochondrion inner membrane</keyword>
<keyword evidence="10" id="KW-0472">Membrane</keyword>
<dbReference type="PANTHER" id="PTHR23070">
    <property type="entry name" value="BCS1 AAA-TYPE ATPASE"/>
    <property type="match status" value="1"/>
</dbReference>
<dbReference type="Pfam" id="PF00004">
    <property type="entry name" value="AAA"/>
    <property type="match status" value="1"/>
</dbReference>
<keyword evidence="9" id="KW-0496">Mitochondrion</keyword>
<dbReference type="InterPro" id="IPR003593">
    <property type="entry name" value="AAA+_ATPase"/>
</dbReference>
<evidence type="ECO:0000256" key="1">
    <source>
        <dbReference type="ARBA" id="ARBA00004434"/>
    </source>
</evidence>
<evidence type="ECO:0000256" key="9">
    <source>
        <dbReference type="ARBA" id="ARBA00023128"/>
    </source>
</evidence>
<accession>A0AB34JQ01</accession>
<evidence type="ECO:0000256" key="10">
    <source>
        <dbReference type="ARBA" id="ARBA00023136"/>
    </source>
</evidence>
<evidence type="ECO:0000256" key="3">
    <source>
        <dbReference type="ARBA" id="ARBA00022692"/>
    </source>
</evidence>
<keyword evidence="4 12" id="KW-0547">Nucleotide-binding</keyword>
<dbReference type="FunFam" id="3.40.50.300:FF:000768">
    <property type="entry name" value="Probable mitochondrial chaperone bcs1"/>
    <property type="match status" value="1"/>
</dbReference>
<protein>
    <recommendedName>
        <fullName evidence="18">Mitochondrial chaperone BCS1</fullName>
    </recommendedName>
</protein>
<dbReference type="GO" id="GO:0034551">
    <property type="term" value="P:mitochondrial respiratory chain complex III assembly"/>
    <property type="evidence" value="ECO:0007669"/>
    <property type="project" value="UniProtKB-ARBA"/>
</dbReference>
<comment type="catalytic activity">
    <reaction evidence="11">
        <text>ATP + H2O = ADP + phosphate + H(+)</text>
        <dbReference type="Rhea" id="RHEA:13065"/>
        <dbReference type="ChEBI" id="CHEBI:15377"/>
        <dbReference type="ChEBI" id="CHEBI:15378"/>
        <dbReference type="ChEBI" id="CHEBI:30616"/>
        <dbReference type="ChEBI" id="CHEBI:43474"/>
        <dbReference type="ChEBI" id="CHEBI:456216"/>
    </reaction>
    <physiologicalReaction direction="left-to-right" evidence="11">
        <dbReference type="Rhea" id="RHEA:13066"/>
    </physiologicalReaction>
</comment>
<dbReference type="Pfam" id="PF08740">
    <property type="entry name" value="BCS1_N"/>
    <property type="match status" value="1"/>
</dbReference>
<comment type="similarity">
    <text evidence="2">Belongs to the AAA ATPase family. BCS1 subfamily.</text>
</comment>
<dbReference type="InterPro" id="IPR027417">
    <property type="entry name" value="P-loop_NTPase"/>
</dbReference>
<evidence type="ECO:0000256" key="7">
    <source>
        <dbReference type="ARBA" id="ARBA00022840"/>
    </source>
</evidence>
<gene>
    <name evidence="16" type="ORF">AB1Y20_018463</name>
</gene>
<evidence type="ECO:0000256" key="4">
    <source>
        <dbReference type="ARBA" id="ARBA00022741"/>
    </source>
</evidence>
<dbReference type="PROSITE" id="PS00674">
    <property type="entry name" value="AAA"/>
    <property type="match status" value="1"/>
</dbReference>
<dbReference type="SUPFAM" id="SSF52540">
    <property type="entry name" value="P-loop containing nucleoside triphosphate hydrolases"/>
    <property type="match status" value="1"/>
</dbReference>
<reference evidence="16 17" key="1">
    <citation type="journal article" date="2024" name="Science">
        <title>Giant polyketide synthase enzymes in the biosynthesis of giant marine polyether toxins.</title>
        <authorList>
            <person name="Fallon T.R."/>
            <person name="Shende V.V."/>
            <person name="Wierzbicki I.H."/>
            <person name="Pendleton A.L."/>
            <person name="Watervoot N.F."/>
            <person name="Auber R.P."/>
            <person name="Gonzalez D.J."/>
            <person name="Wisecaver J.H."/>
            <person name="Moore B.S."/>
        </authorList>
    </citation>
    <scope>NUCLEOTIDE SEQUENCE [LARGE SCALE GENOMIC DNA]</scope>
    <source>
        <strain evidence="16 17">12B1</strain>
    </source>
</reference>
<dbReference type="AlphaFoldDB" id="A0AB34JQ01"/>
<evidence type="ECO:0000256" key="5">
    <source>
        <dbReference type="ARBA" id="ARBA00022792"/>
    </source>
</evidence>
<comment type="caution">
    <text evidence="16">The sequence shown here is derived from an EMBL/GenBank/DDBJ whole genome shotgun (WGS) entry which is preliminary data.</text>
</comment>
<feature type="region of interest" description="Disordered" evidence="13">
    <location>
        <begin position="434"/>
        <end position="482"/>
    </location>
</feature>
<evidence type="ECO:0000256" key="2">
    <source>
        <dbReference type="ARBA" id="ARBA00007448"/>
    </source>
</evidence>
<evidence type="ECO:0000256" key="12">
    <source>
        <dbReference type="RuleBase" id="RU003651"/>
    </source>
</evidence>
<evidence type="ECO:0000256" key="11">
    <source>
        <dbReference type="ARBA" id="ARBA00048778"/>
    </source>
</evidence>
<comment type="subcellular location">
    <subcellularLocation>
        <location evidence="1">Mitochondrion inner membrane</location>
        <topology evidence="1">Single-pass membrane protein</topology>
    </subcellularLocation>
</comment>
<dbReference type="EMBL" id="JBGBPQ010000005">
    <property type="protein sequence ID" value="KAL1523526.1"/>
    <property type="molecule type" value="Genomic_DNA"/>
</dbReference>
<dbReference type="InterPro" id="IPR003960">
    <property type="entry name" value="ATPase_AAA_CS"/>
</dbReference>
<dbReference type="InterPro" id="IPR003959">
    <property type="entry name" value="ATPase_AAA_core"/>
</dbReference>
<keyword evidence="17" id="KW-1185">Reference proteome</keyword>
<dbReference type="Pfam" id="PF25426">
    <property type="entry name" value="AAA_lid_BCS1"/>
    <property type="match status" value="1"/>
</dbReference>
<dbReference type="InterPro" id="IPR050747">
    <property type="entry name" value="Mitochondrial_chaperone_BCS1"/>
</dbReference>
<dbReference type="Proteomes" id="UP001515480">
    <property type="component" value="Unassembled WGS sequence"/>
</dbReference>
<evidence type="ECO:0000313" key="17">
    <source>
        <dbReference type="Proteomes" id="UP001515480"/>
    </source>
</evidence>
<dbReference type="InterPro" id="IPR014851">
    <property type="entry name" value="BCS1_N"/>
</dbReference>
<keyword evidence="8" id="KW-1133">Transmembrane helix</keyword>
<name>A0AB34JQ01_PRYPA</name>
<dbReference type="GO" id="GO:0016887">
    <property type="term" value="F:ATP hydrolysis activity"/>
    <property type="evidence" value="ECO:0007669"/>
    <property type="project" value="InterPro"/>
</dbReference>
<evidence type="ECO:0000256" key="13">
    <source>
        <dbReference type="SAM" id="MobiDB-lite"/>
    </source>
</evidence>
<feature type="compositionally biased region" description="Low complexity" evidence="13">
    <location>
        <begin position="442"/>
        <end position="454"/>
    </location>
</feature>
<keyword evidence="3" id="KW-0812">Transmembrane</keyword>
<evidence type="ECO:0000256" key="6">
    <source>
        <dbReference type="ARBA" id="ARBA00022801"/>
    </source>
</evidence>